<dbReference type="Proteomes" id="UP001165190">
    <property type="component" value="Unassembled WGS sequence"/>
</dbReference>
<evidence type="ECO:0000313" key="6">
    <source>
        <dbReference type="EMBL" id="GMI86433.1"/>
    </source>
</evidence>
<dbReference type="Pfam" id="PF00400">
    <property type="entry name" value="WD40"/>
    <property type="match status" value="6"/>
</dbReference>
<feature type="repeat" description="WD" evidence="3">
    <location>
        <begin position="389"/>
        <end position="419"/>
    </location>
</feature>
<keyword evidence="5" id="KW-0472">Membrane</keyword>
<dbReference type="InterPro" id="IPR015943">
    <property type="entry name" value="WD40/YVTN_repeat-like_dom_sf"/>
</dbReference>
<dbReference type="PANTHER" id="PTHR22844">
    <property type="entry name" value="F-BOX AND WD40 DOMAIN PROTEIN"/>
    <property type="match status" value="1"/>
</dbReference>
<gene>
    <name evidence="6" type="ORF">HRI_002312600</name>
</gene>
<dbReference type="FunFam" id="2.130.10.10:FF:000775">
    <property type="entry name" value="BnaA09g28200D protein"/>
    <property type="match status" value="1"/>
</dbReference>
<dbReference type="CDD" id="cd00200">
    <property type="entry name" value="WD40"/>
    <property type="match status" value="1"/>
</dbReference>
<proteinExistence type="predicted"/>
<feature type="transmembrane region" description="Helical" evidence="5">
    <location>
        <begin position="12"/>
        <end position="39"/>
    </location>
</feature>
<name>A0A9W7M3G9_HIBTR</name>
<protein>
    <submittedName>
        <fullName evidence="6">Uncharacterized protein</fullName>
    </submittedName>
</protein>
<feature type="repeat" description="WD" evidence="3">
    <location>
        <begin position="299"/>
        <end position="329"/>
    </location>
</feature>
<dbReference type="InterPro" id="IPR036322">
    <property type="entry name" value="WD40_repeat_dom_sf"/>
</dbReference>
<evidence type="ECO:0000256" key="5">
    <source>
        <dbReference type="SAM" id="Phobius"/>
    </source>
</evidence>
<keyword evidence="2" id="KW-0677">Repeat</keyword>
<reference evidence="6" key="1">
    <citation type="submission" date="2023-05" db="EMBL/GenBank/DDBJ databases">
        <title>Genome and transcriptome analyses reveal genes involved in the formation of fine ridges on petal epidermal cells in Hibiscus trionum.</title>
        <authorList>
            <person name="Koshimizu S."/>
            <person name="Masuda S."/>
            <person name="Ishii T."/>
            <person name="Shirasu K."/>
            <person name="Hoshino A."/>
            <person name="Arita M."/>
        </authorList>
    </citation>
    <scope>NUCLEOTIDE SEQUENCE</scope>
    <source>
        <strain evidence="6">Hamamatsu line</strain>
    </source>
</reference>
<feature type="region of interest" description="Disordered" evidence="4">
    <location>
        <begin position="475"/>
        <end position="497"/>
    </location>
</feature>
<evidence type="ECO:0000256" key="4">
    <source>
        <dbReference type="SAM" id="MobiDB-lite"/>
    </source>
</evidence>
<evidence type="ECO:0000256" key="1">
    <source>
        <dbReference type="ARBA" id="ARBA00022574"/>
    </source>
</evidence>
<dbReference type="SMART" id="SM00320">
    <property type="entry name" value="WD40"/>
    <property type="match status" value="7"/>
</dbReference>
<dbReference type="EMBL" id="BSYR01000021">
    <property type="protein sequence ID" value="GMI86433.1"/>
    <property type="molecule type" value="Genomic_DNA"/>
</dbReference>
<feature type="compositionally biased region" description="Polar residues" evidence="4">
    <location>
        <begin position="477"/>
        <end position="497"/>
    </location>
</feature>
<keyword evidence="1 3" id="KW-0853">WD repeat</keyword>
<dbReference type="InterPro" id="IPR001680">
    <property type="entry name" value="WD40_rpt"/>
</dbReference>
<comment type="caution">
    <text evidence="6">The sequence shown here is derived from an EMBL/GenBank/DDBJ whole genome shotgun (WGS) entry which is preliminary data.</text>
</comment>
<dbReference type="SUPFAM" id="SSF50978">
    <property type="entry name" value="WD40 repeat-like"/>
    <property type="match status" value="1"/>
</dbReference>
<feature type="repeat" description="WD" evidence="3">
    <location>
        <begin position="346"/>
        <end position="378"/>
    </location>
</feature>
<evidence type="ECO:0000256" key="2">
    <source>
        <dbReference type="ARBA" id="ARBA00022737"/>
    </source>
</evidence>
<dbReference type="OrthoDB" id="674604at2759"/>
<dbReference type="AlphaFoldDB" id="A0A9W7M3G9"/>
<dbReference type="PRINTS" id="PR00320">
    <property type="entry name" value="GPROTEINBRPT"/>
</dbReference>
<feature type="region of interest" description="Disordered" evidence="4">
    <location>
        <begin position="96"/>
        <end position="118"/>
    </location>
</feature>
<dbReference type="PANTHER" id="PTHR22844:SF334">
    <property type="entry name" value="PROTEIN JINGUBANG-LIKE"/>
    <property type="match status" value="1"/>
</dbReference>
<accession>A0A9W7M3G9</accession>
<feature type="repeat" description="WD" evidence="3">
    <location>
        <begin position="257"/>
        <end position="298"/>
    </location>
</feature>
<dbReference type="InterPro" id="IPR045182">
    <property type="entry name" value="JINGUBANG-like"/>
</dbReference>
<evidence type="ECO:0000256" key="3">
    <source>
        <dbReference type="PROSITE-ProRule" id="PRU00221"/>
    </source>
</evidence>
<keyword evidence="5" id="KW-1133">Transmembrane helix</keyword>
<sequence>MLHFSCLPSFIFLLHLGISLLYGLPFHWVIYLFIFACLFCMETIRLKRRGGFNIWFEETGSAVGRKVARITKSISSEEDVKDGYPASINSSSSIQDFSSLATSPNDSPPPSFRKSPWSSSAAGNSLLCSPSDEETNASPPKELIGSLVRKEGHVYSLAVSGDLLYTGSDSKNIRVWMNQKAHGGFKSRGGLVKAIVIAGEKIFTGHRDGKIRVWRVSSKNSRVHRRLGTLPTLKDNLKNSFVPTSFFDVKGCRNGHWLRHLDAISCLCFNEDKTLLYSGSWDKTFKVWRISDWKCLESIRAHEDAVNSIVAGCDGLVFTGSADGSVKVWRRELEGKGTRHSLSRSLFKQDFAITALALSPDASFVYCGSSDGLINFWDCENSLSHGGSFRGHKLAILCMVTAGNLVISGSADKEILVWKRCRNDHFLLTRLTGHSDPIKCLAIEKDHESTSGENQWILYSGSLDKSVMIWRIADRTPPTQSPDETDSSDILSTSSPE</sequence>
<dbReference type="Gene3D" id="2.130.10.10">
    <property type="entry name" value="YVTN repeat-like/Quinoprotein amine dehydrogenase"/>
    <property type="match status" value="3"/>
</dbReference>
<dbReference type="PROSITE" id="PS50082">
    <property type="entry name" value="WD_REPEATS_2"/>
    <property type="match status" value="4"/>
</dbReference>
<keyword evidence="5" id="KW-0812">Transmembrane</keyword>
<evidence type="ECO:0000313" key="7">
    <source>
        <dbReference type="Proteomes" id="UP001165190"/>
    </source>
</evidence>
<organism evidence="6 7">
    <name type="scientific">Hibiscus trionum</name>
    <name type="common">Flower of an hour</name>
    <dbReference type="NCBI Taxonomy" id="183268"/>
    <lineage>
        <taxon>Eukaryota</taxon>
        <taxon>Viridiplantae</taxon>
        <taxon>Streptophyta</taxon>
        <taxon>Embryophyta</taxon>
        <taxon>Tracheophyta</taxon>
        <taxon>Spermatophyta</taxon>
        <taxon>Magnoliopsida</taxon>
        <taxon>eudicotyledons</taxon>
        <taxon>Gunneridae</taxon>
        <taxon>Pentapetalae</taxon>
        <taxon>rosids</taxon>
        <taxon>malvids</taxon>
        <taxon>Malvales</taxon>
        <taxon>Malvaceae</taxon>
        <taxon>Malvoideae</taxon>
        <taxon>Hibiscus</taxon>
    </lineage>
</organism>
<dbReference type="PROSITE" id="PS50294">
    <property type="entry name" value="WD_REPEATS_REGION"/>
    <property type="match status" value="3"/>
</dbReference>
<keyword evidence="7" id="KW-1185">Reference proteome</keyword>
<dbReference type="InterPro" id="IPR020472">
    <property type="entry name" value="WD40_PAC1"/>
</dbReference>